<comment type="caution">
    <text evidence="1">The sequence shown here is derived from an EMBL/GenBank/DDBJ whole genome shotgun (WGS) entry which is preliminary data.</text>
</comment>
<accession>T1ATT4</accession>
<dbReference type="EMBL" id="AUZX01010883">
    <property type="protein sequence ID" value="EQD45435.1"/>
    <property type="molecule type" value="Genomic_DNA"/>
</dbReference>
<gene>
    <name evidence="1" type="ORF">B1A_14825</name>
</gene>
<evidence type="ECO:0008006" key="2">
    <source>
        <dbReference type="Google" id="ProtNLM"/>
    </source>
</evidence>
<feature type="non-terminal residue" evidence="1">
    <location>
        <position position="1"/>
    </location>
</feature>
<evidence type="ECO:0000313" key="1">
    <source>
        <dbReference type="EMBL" id="EQD45435.1"/>
    </source>
</evidence>
<name>T1ATT4_9ZZZZ</name>
<reference evidence="1" key="1">
    <citation type="submission" date="2013-08" db="EMBL/GenBank/DDBJ databases">
        <authorList>
            <person name="Mendez C."/>
            <person name="Richter M."/>
            <person name="Ferrer M."/>
            <person name="Sanchez J."/>
        </authorList>
    </citation>
    <scope>NUCLEOTIDE SEQUENCE</scope>
</reference>
<sequence>DRGSLKRLQLMVPGYRAYRQGEDIREADSFLRIQVANRLANGLQTIQNVRSALTQAGQFAALTDLAPLLADLQMLEGSIRHAEQGYSGISAPVRVGTAQLDRLYEYDFGFVQAADQLNGTLSQLPPAASGGTGVGALIATARGQIAQLTQAFHARLKAIEGILV</sequence>
<dbReference type="AlphaFoldDB" id="T1ATT4"/>
<proteinExistence type="predicted"/>
<organism evidence="1">
    <name type="scientific">mine drainage metagenome</name>
    <dbReference type="NCBI Taxonomy" id="410659"/>
    <lineage>
        <taxon>unclassified sequences</taxon>
        <taxon>metagenomes</taxon>
        <taxon>ecological metagenomes</taxon>
    </lineage>
</organism>
<protein>
    <recommendedName>
        <fullName evidence="2">Methyl-accepting chemotaxis protein</fullName>
    </recommendedName>
</protein>
<reference evidence="1" key="2">
    <citation type="journal article" date="2014" name="ISME J.">
        <title>Microbial stratification in low pH oxic and suboxic macroscopic growths along an acid mine drainage.</title>
        <authorList>
            <person name="Mendez-Garcia C."/>
            <person name="Mesa V."/>
            <person name="Sprenger R.R."/>
            <person name="Richter M."/>
            <person name="Diez M.S."/>
            <person name="Solano J."/>
            <person name="Bargiela R."/>
            <person name="Golyshina O.V."/>
            <person name="Manteca A."/>
            <person name="Ramos J.L."/>
            <person name="Gallego J.R."/>
            <person name="Llorente I."/>
            <person name="Martins Dos Santos V.A."/>
            <person name="Jensen O.N."/>
            <person name="Pelaez A.I."/>
            <person name="Sanchez J."/>
            <person name="Ferrer M."/>
        </authorList>
    </citation>
    <scope>NUCLEOTIDE SEQUENCE</scope>
</reference>